<evidence type="ECO:0000313" key="1">
    <source>
        <dbReference type="EMBL" id="RNA17209.1"/>
    </source>
</evidence>
<dbReference type="AlphaFoldDB" id="A0A3M7R158"/>
<comment type="caution">
    <text evidence="1">The sequence shown here is derived from an EMBL/GenBank/DDBJ whole genome shotgun (WGS) entry which is preliminary data.</text>
</comment>
<evidence type="ECO:0000313" key="2">
    <source>
        <dbReference type="Proteomes" id="UP000276133"/>
    </source>
</evidence>
<reference evidence="1 2" key="1">
    <citation type="journal article" date="2018" name="Sci. Rep.">
        <title>Genomic signatures of local adaptation to the degree of environmental predictability in rotifers.</title>
        <authorList>
            <person name="Franch-Gras L."/>
            <person name="Hahn C."/>
            <person name="Garcia-Roger E.M."/>
            <person name="Carmona M.J."/>
            <person name="Serra M."/>
            <person name="Gomez A."/>
        </authorList>
    </citation>
    <scope>NUCLEOTIDE SEQUENCE [LARGE SCALE GENOMIC DNA]</scope>
    <source>
        <strain evidence="1">HYR1</strain>
    </source>
</reference>
<organism evidence="1 2">
    <name type="scientific">Brachionus plicatilis</name>
    <name type="common">Marine rotifer</name>
    <name type="synonym">Brachionus muelleri</name>
    <dbReference type="NCBI Taxonomy" id="10195"/>
    <lineage>
        <taxon>Eukaryota</taxon>
        <taxon>Metazoa</taxon>
        <taxon>Spiralia</taxon>
        <taxon>Gnathifera</taxon>
        <taxon>Rotifera</taxon>
        <taxon>Eurotatoria</taxon>
        <taxon>Monogononta</taxon>
        <taxon>Pseudotrocha</taxon>
        <taxon>Ploima</taxon>
        <taxon>Brachionidae</taxon>
        <taxon>Brachionus</taxon>
    </lineage>
</organism>
<accession>A0A3M7R158</accession>
<gene>
    <name evidence="1" type="ORF">BpHYR1_024660</name>
</gene>
<dbReference type="Proteomes" id="UP000276133">
    <property type="component" value="Unassembled WGS sequence"/>
</dbReference>
<sequence>MVGTNCLNRMLELIATIAFKLRNPSTKLEISRRKSIWNIDFEKWKLKQLLDKDKKKVLNIKWFK</sequence>
<proteinExistence type="predicted"/>
<dbReference type="EMBL" id="REGN01004502">
    <property type="protein sequence ID" value="RNA17209.1"/>
    <property type="molecule type" value="Genomic_DNA"/>
</dbReference>
<protein>
    <submittedName>
        <fullName evidence="1">Uncharacterized protein</fullName>
    </submittedName>
</protein>
<keyword evidence="2" id="KW-1185">Reference proteome</keyword>
<name>A0A3M7R158_BRAPC</name>